<dbReference type="InterPro" id="IPR036188">
    <property type="entry name" value="FAD/NAD-bd_sf"/>
</dbReference>
<dbReference type="EMBL" id="PIPR01000001">
    <property type="protein sequence ID" value="RUO41723.1"/>
    <property type="molecule type" value="Genomic_DNA"/>
</dbReference>
<gene>
    <name evidence="3" type="ORF">CWE22_06075</name>
</gene>
<keyword evidence="4" id="KW-1185">Reference proteome</keyword>
<dbReference type="GO" id="GO:0016491">
    <property type="term" value="F:oxidoreductase activity"/>
    <property type="evidence" value="ECO:0007669"/>
    <property type="project" value="UniProtKB-KW"/>
</dbReference>
<dbReference type="Pfam" id="PF01266">
    <property type="entry name" value="DAO"/>
    <property type="match status" value="1"/>
</dbReference>
<dbReference type="SUPFAM" id="SSF51905">
    <property type="entry name" value="FAD/NAD(P)-binding domain"/>
    <property type="match status" value="1"/>
</dbReference>
<sequence>MSQYDPLHDVNPGPHRPYPNSYWLQQTSSAQFPQTATELPATADIVVIGAGFTGLNAALELAETYQQQVVVVEANQLGWGCSMRNAGFAMPGTGRLGYAAWEKRCGVDVARGIQAEYQLAFERLERHIAACPEHAQVQRGGYLKIAHRAKAVAELRQQFDALQRYEPSTTWLDRAAIQARVQSPQAHAAIHFPQSFGINPVLLTTSVARQAVEAGVKVVEHAPVSQWQTEADGSHCLHTPRGHIRSQKVIIASNGYTPNHLHPSIHGRTLPVLSSVIVTRPLTPAELAETHLNSRELVMDTRTLKYYFRLLPDNRLLFGGRGAIRGKDANNPRYTRDLMQALSATFPQLNDLAAEQPDYSWSGWVSVALDDYPRIYSPASGIFTSMGYCGSGVTFTQLAGQRVAQLAMGAELPALPFYQSELPKFPFAGLRRVGQWLFYQANVNR</sequence>
<accession>A0A7Z7EU27</accession>
<reference evidence="4" key="1">
    <citation type="journal article" date="2018" name="Front. Microbiol.">
        <title>Genome-Based Analysis Reveals the Taxonomy and Diversity of the Family Idiomarinaceae.</title>
        <authorList>
            <person name="Liu Y."/>
            <person name="Lai Q."/>
            <person name="Shao Z."/>
        </authorList>
    </citation>
    <scope>NUCLEOTIDE SEQUENCE [LARGE SCALE GENOMIC DNA]</scope>
    <source>
        <strain evidence="4">KYW314</strain>
    </source>
</reference>
<name>A0A7Z7EU27_9GAMM</name>
<evidence type="ECO:0000259" key="2">
    <source>
        <dbReference type="Pfam" id="PF01266"/>
    </source>
</evidence>
<evidence type="ECO:0000256" key="1">
    <source>
        <dbReference type="ARBA" id="ARBA00023002"/>
    </source>
</evidence>
<dbReference type="Proteomes" id="UP000287766">
    <property type="component" value="Unassembled WGS sequence"/>
</dbReference>
<keyword evidence="1" id="KW-0560">Oxidoreductase</keyword>
<dbReference type="Gene3D" id="3.30.9.10">
    <property type="entry name" value="D-Amino Acid Oxidase, subunit A, domain 2"/>
    <property type="match status" value="1"/>
</dbReference>
<proteinExistence type="predicted"/>
<dbReference type="PANTHER" id="PTHR13847:SF281">
    <property type="entry name" value="FAD DEPENDENT OXIDOREDUCTASE DOMAIN-CONTAINING PROTEIN"/>
    <property type="match status" value="1"/>
</dbReference>
<dbReference type="GO" id="GO:0005737">
    <property type="term" value="C:cytoplasm"/>
    <property type="evidence" value="ECO:0007669"/>
    <property type="project" value="TreeGrafter"/>
</dbReference>
<dbReference type="AlphaFoldDB" id="A0A7Z7EU27"/>
<evidence type="ECO:0000313" key="4">
    <source>
        <dbReference type="Proteomes" id="UP000287766"/>
    </source>
</evidence>
<dbReference type="Gene3D" id="3.50.50.60">
    <property type="entry name" value="FAD/NAD(P)-binding domain"/>
    <property type="match status" value="1"/>
</dbReference>
<dbReference type="InterPro" id="IPR006076">
    <property type="entry name" value="FAD-dep_OxRdtase"/>
</dbReference>
<evidence type="ECO:0000313" key="3">
    <source>
        <dbReference type="EMBL" id="RUO41723.1"/>
    </source>
</evidence>
<organism evidence="3 4">
    <name type="scientific">Pseudidiomarina aestuarii</name>
    <dbReference type="NCBI Taxonomy" id="624146"/>
    <lineage>
        <taxon>Bacteria</taxon>
        <taxon>Pseudomonadati</taxon>
        <taxon>Pseudomonadota</taxon>
        <taxon>Gammaproteobacteria</taxon>
        <taxon>Alteromonadales</taxon>
        <taxon>Idiomarinaceae</taxon>
        <taxon>Pseudidiomarina</taxon>
    </lineage>
</organism>
<feature type="domain" description="FAD dependent oxidoreductase" evidence="2">
    <location>
        <begin position="44"/>
        <end position="406"/>
    </location>
</feature>
<comment type="caution">
    <text evidence="3">The sequence shown here is derived from an EMBL/GenBank/DDBJ whole genome shotgun (WGS) entry which is preliminary data.</text>
</comment>
<dbReference type="RefSeq" id="WP_169930456.1">
    <property type="nucleotide sequence ID" value="NZ_PIPR01000001.1"/>
</dbReference>
<protein>
    <submittedName>
        <fullName evidence="3">FAD-binding oxidoreductase</fullName>
    </submittedName>
</protein>
<dbReference type="PANTHER" id="PTHR13847">
    <property type="entry name" value="SARCOSINE DEHYDROGENASE-RELATED"/>
    <property type="match status" value="1"/>
</dbReference>